<dbReference type="InterPro" id="IPR004469">
    <property type="entry name" value="PSP"/>
</dbReference>
<dbReference type="CDD" id="cd07500">
    <property type="entry name" value="HAD_PSP"/>
    <property type="match status" value="1"/>
</dbReference>
<evidence type="ECO:0000313" key="13">
    <source>
        <dbReference type="EMBL" id="ERF71924.1"/>
    </source>
</evidence>
<dbReference type="RefSeq" id="XP_007802444.1">
    <property type="nucleotide sequence ID" value="XM_007804253.1"/>
</dbReference>
<dbReference type="FunFam" id="3.40.50.1000:FF:000143">
    <property type="entry name" value="Phosphoserine phosphatase serb"/>
    <property type="match status" value="1"/>
</dbReference>
<dbReference type="GeneID" id="19243091"/>
<dbReference type="EC" id="3.1.3.3" evidence="4"/>
<dbReference type="UniPathway" id="UPA00135">
    <property type="reaction ID" value="UER00198"/>
</dbReference>
<keyword evidence="8" id="KW-0460">Magnesium</keyword>
<feature type="active site" description="Nucleophile" evidence="11">
    <location>
        <position position="276"/>
    </location>
</feature>
<dbReference type="PANTHER" id="PTHR43344">
    <property type="entry name" value="PHOSPHOSERINE PHOSPHATASE"/>
    <property type="match status" value="1"/>
</dbReference>
<dbReference type="OMA" id="EWNVDVI"/>
<feature type="compositionally biased region" description="Polar residues" evidence="12">
    <location>
        <begin position="59"/>
        <end position="73"/>
    </location>
</feature>
<dbReference type="PANTHER" id="PTHR43344:SF2">
    <property type="entry name" value="PHOSPHOSERINE PHOSPHATASE"/>
    <property type="match status" value="1"/>
</dbReference>
<dbReference type="SFLD" id="SFLDG01136">
    <property type="entry name" value="C1.6:_Phosphoserine_Phosphatas"/>
    <property type="match status" value="1"/>
</dbReference>
<feature type="compositionally biased region" description="Polar residues" evidence="12">
    <location>
        <begin position="148"/>
        <end position="158"/>
    </location>
</feature>
<dbReference type="Proteomes" id="UP000019373">
    <property type="component" value="Unassembled WGS sequence"/>
</dbReference>
<feature type="region of interest" description="Disordered" evidence="12">
    <location>
        <begin position="1"/>
        <end position="79"/>
    </location>
</feature>
<evidence type="ECO:0000256" key="6">
    <source>
        <dbReference type="ARBA" id="ARBA00022723"/>
    </source>
</evidence>
<dbReference type="AlphaFoldDB" id="U1HRY4"/>
<evidence type="ECO:0000256" key="2">
    <source>
        <dbReference type="ARBA" id="ARBA00005135"/>
    </source>
</evidence>
<dbReference type="GO" id="GO:0036424">
    <property type="term" value="F:L-phosphoserine phosphatase activity"/>
    <property type="evidence" value="ECO:0007669"/>
    <property type="project" value="InterPro"/>
</dbReference>
<organism evidence="13 14">
    <name type="scientific">Endocarpon pusillum (strain Z07020 / HMAS-L-300199)</name>
    <name type="common">Lichen-forming fungus</name>
    <dbReference type="NCBI Taxonomy" id="1263415"/>
    <lineage>
        <taxon>Eukaryota</taxon>
        <taxon>Fungi</taxon>
        <taxon>Dikarya</taxon>
        <taxon>Ascomycota</taxon>
        <taxon>Pezizomycotina</taxon>
        <taxon>Eurotiomycetes</taxon>
        <taxon>Chaetothyriomycetidae</taxon>
        <taxon>Verrucariales</taxon>
        <taxon>Verrucariaceae</taxon>
        <taxon>Endocarpon</taxon>
    </lineage>
</organism>
<comment type="similarity">
    <text evidence="3">Belongs to the HAD-like hydrolase superfamily. SerB family.</text>
</comment>
<keyword evidence="5" id="KW-0028">Amino-acid biosynthesis</keyword>
<keyword evidence="14" id="KW-1185">Reference proteome</keyword>
<evidence type="ECO:0000256" key="11">
    <source>
        <dbReference type="PIRSR" id="PIRSR604469-1"/>
    </source>
</evidence>
<comment type="cofactor">
    <cofactor evidence="1">
        <name>Mg(2+)</name>
        <dbReference type="ChEBI" id="CHEBI:18420"/>
    </cofactor>
</comment>
<evidence type="ECO:0000256" key="4">
    <source>
        <dbReference type="ARBA" id="ARBA00012640"/>
    </source>
</evidence>
<name>U1HRY4_ENDPU</name>
<keyword evidence="6" id="KW-0479">Metal-binding</keyword>
<dbReference type="SFLD" id="SFLDS00003">
    <property type="entry name" value="Haloacid_Dehalogenase"/>
    <property type="match status" value="1"/>
</dbReference>
<dbReference type="GO" id="GO:0000287">
    <property type="term" value="F:magnesium ion binding"/>
    <property type="evidence" value="ECO:0007669"/>
    <property type="project" value="TreeGrafter"/>
</dbReference>
<dbReference type="GO" id="GO:0006564">
    <property type="term" value="P:L-serine biosynthetic process"/>
    <property type="evidence" value="ECO:0007669"/>
    <property type="project" value="UniProtKB-KW"/>
</dbReference>
<reference evidence="14" key="1">
    <citation type="journal article" date="2014" name="BMC Genomics">
        <title>Genome characteristics reveal the impact of lichenization on lichen-forming fungus Endocarpon pusillum Hedwig (Verrucariales, Ascomycota).</title>
        <authorList>
            <person name="Wang Y.-Y."/>
            <person name="Liu B."/>
            <person name="Zhang X.-Y."/>
            <person name="Zhou Q.-M."/>
            <person name="Zhang T."/>
            <person name="Li H."/>
            <person name="Yu Y.-F."/>
            <person name="Zhang X.-L."/>
            <person name="Hao X.-Y."/>
            <person name="Wang M."/>
            <person name="Wang L."/>
            <person name="Wei J.-C."/>
        </authorList>
    </citation>
    <scope>NUCLEOTIDE SEQUENCE [LARGE SCALE GENOMIC DNA]</scope>
    <source>
        <strain evidence="14">Z07020 / HMAS-L-300199</strain>
    </source>
</reference>
<dbReference type="InterPro" id="IPR050582">
    <property type="entry name" value="HAD-like_SerB"/>
</dbReference>
<keyword evidence="9" id="KW-0718">Serine biosynthesis</keyword>
<dbReference type="NCBIfam" id="TIGR01488">
    <property type="entry name" value="HAD-SF-IB"/>
    <property type="match status" value="1"/>
</dbReference>
<dbReference type="HOGENOM" id="CLU_036368_5_1_1"/>
<evidence type="ECO:0000256" key="3">
    <source>
        <dbReference type="ARBA" id="ARBA00009184"/>
    </source>
</evidence>
<dbReference type="Pfam" id="PF00702">
    <property type="entry name" value="Hydrolase"/>
    <property type="match status" value="1"/>
</dbReference>
<feature type="compositionally biased region" description="Basic residues" evidence="12">
    <location>
        <begin position="9"/>
        <end position="18"/>
    </location>
</feature>
<feature type="active site" description="Proton donor" evidence="11">
    <location>
        <position position="278"/>
    </location>
</feature>
<dbReference type="Gene3D" id="3.40.50.1000">
    <property type="entry name" value="HAD superfamily/HAD-like"/>
    <property type="match status" value="1"/>
</dbReference>
<evidence type="ECO:0000313" key="14">
    <source>
        <dbReference type="Proteomes" id="UP000019373"/>
    </source>
</evidence>
<dbReference type="SFLD" id="SFLDF00029">
    <property type="entry name" value="phosphoserine_phosphatase"/>
    <property type="match status" value="1"/>
</dbReference>
<dbReference type="SUPFAM" id="SSF56784">
    <property type="entry name" value="HAD-like"/>
    <property type="match status" value="1"/>
</dbReference>
<feature type="region of interest" description="Disordered" evidence="12">
    <location>
        <begin position="144"/>
        <end position="168"/>
    </location>
</feature>
<sequence>MDPSPSPRARARATRPRLGRNSMSSGSFIDDHQQYKSVHPGPSSSIDGVLEAPFEQPGASLSNLSTAPRTSHSPVAIPPSPSLIIRDSGIVHSISHADCISPPEDPSKIVATIFYNSALPRHPQIHPDHILPNLVPEARPALPPPTIASGSAPTTDISNYPLEPPPPDPEPLDHLYGPYVSQICLTHFLSTIDSLLAHNPPALRRLTSSHRCLSPSSTHPRIMEVSFAPPPNPKYLTFSDLCKHESIYRFEREWNCEVIFQRETIFRRYKRLCVFDMDSTLIQQEVIDEIAAYIGVEKEVSAITARAMNGELDFAASLKARVALLKGVPSDVFERLKPKITITPGAKELCKVLKRLGFTLAVLSGGFQPLADWLAAQLDLDYAFANHLVSDPGTNTLTGELDAAHPIVDAHHKQNLLLSLMTGEGLSVEQTMAVGDGANDIPMLQAAGLGVAWKAKSKVQMEAPARLNVGESMLDLVYLLGLTEREVEELLMD</sequence>
<comment type="pathway">
    <text evidence="2">Amino-acid biosynthesis; L-serine biosynthesis; L-serine from 3-phospho-D-glycerate: step 3/3.</text>
</comment>
<dbReference type="NCBIfam" id="TIGR00338">
    <property type="entry name" value="serB"/>
    <property type="match status" value="1"/>
</dbReference>
<dbReference type="GO" id="GO:0005737">
    <property type="term" value="C:cytoplasm"/>
    <property type="evidence" value="ECO:0007669"/>
    <property type="project" value="TreeGrafter"/>
</dbReference>
<keyword evidence="7" id="KW-0378">Hydrolase</keyword>
<proteinExistence type="inferred from homology"/>
<evidence type="ECO:0000256" key="12">
    <source>
        <dbReference type="SAM" id="MobiDB-lite"/>
    </source>
</evidence>
<evidence type="ECO:0000256" key="9">
    <source>
        <dbReference type="ARBA" id="ARBA00023299"/>
    </source>
</evidence>
<evidence type="ECO:0000256" key="7">
    <source>
        <dbReference type="ARBA" id="ARBA00022801"/>
    </source>
</evidence>
<evidence type="ECO:0000256" key="8">
    <source>
        <dbReference type="ARBA" id="ARBA00022842"/>
    </source>
</evidence>
<dbReference type="InterPro" id="IPR023214">
    <property type="entry name" value="HAD_sf"/>
</dbReference>
<evidence type="ECO:0000256" key="5">
    <source>
        <dbReference type="ARBA" id="ARBA00022605"/>
    </source>
</evidence>
<dbReference type="InterPro" id="IPR036412">
    <property type="entry name" value="HAD-like_sf"/>
</dbReference>
<dbReference type="SFLD" id="SFLDG01137">
    <property type="entry name" value="C1.6.1:_Phosphoserine_Phosphat"/>
    <property type="match status" value="1"/>
</dbReference>
<protein>
    <recommendedName>
        <fullName evidence="4">phosphoserine phosphatase</fullName>
        <ecNumber evidence="4">3.1.3.3</ecNumber>
    </recommendedName>
    <alternativeName>
        <fullName evidence="10">O-phosphoserine phosphohydrolase</fullName>
    </alternativeName>
</protein>
<accession>U1HRY4</accession>
<dbReference type="eggNOG" id="KOG1615">
    <property type="taxonomic scope" value="Eukaryota"/>
</dbReference>
<dbReference type="OrthoDB" id="27226at2759"/>
<dbReference type="EMBL" id="KE721162">
    <property type="protein sequence ID" value="ERF71924.1"/>
    <property type="molecule type" value="Genomic_DNA"/>
</dbReference>
<gene>
    <name evidence="13" type="ORF">EPUS_08240</name>
</gene>
<evidence type="ECO:0000256" key="1">
    <source>
        <dbReference type="ARBA" id="ARBA00001946"/>
    </source>
</evidence>
<evidence type="ECO:0000256" key="10">
    <source>
        <dbReference type="ARBA" id="ARBA00031693"/>
    </source>
</evidence>